<sequence>MAENDVAKKERIRRWLKAILTEGTAEPLPARERALAGNLLAIFGDDRKGVGLRADGLPDIDWITIPASEFWMGSDEYDDEKPRHRVTFREPFQISRYPITNAQYEAFVNDKGYLTESYWTKEGWAWRCEKNVTSPAYWNDDDVFRLSNHPVIGVSWYEAMAFCAWLTERFCAVETHGRASLRGGGRYSEERRTAVRLYVGGDIPKKDAWPSVSTWGAIFRRKTHGRASLQCRLPTEAEWEYAARGPGETYRRYPWGDEITPEHANYSDTNIGATSAVGGFPRGKSAFGCDDMIGNVLEWCLDSYIDNYDNASEIGEIMGDLDDIKAKVWRGGAWRLYAIFCRSSLRLRSLPDYRLLSLGFRVVVAAR</sequence>
<dbReference type="PANTHER" id="PTHR23150:SF19">
    <property type="entry name" value="FORMYLGLYCINE-GENERATING ENZYME"/>
    <property type="match status" value="1"/>
</dbReference>
<accession>A0A081BQD7</accession>
<dbReference type="PANTHER" id="PTHR23150">
    <property type="entry name" value="SULFATASE MODIFYING FACTOR 1, 2"/>
    <property type="match status" value="1"/>
</dbReference>
<protein>
    <recommendedName>
        <fullName evidence="1">Sulfatase-modifying factor enzyme-like domain-containing protein</fullName>
    </recommendedName>
</protein>
<dbReference type="InterPro" id="IPR005532">
    <property type="entry name" value="SUMF_dom"/>
</dbReference>
<dbReference type="AlphaFoldDB" id="A0A081BQD7"/>
<dbReference type="InterPro" id="IPR016187">
    <property type="entry name" value="CTDL_fold"/>
</dbReference>
<evidence type="ECO:0000313" key="3">
    <source>
        <dbReference type="Proteomes" id="UP000030700"/>
    </source>
</evidence>
<evidence type="ECO:0000313" key="2">
    <source>
        <dbReference type="EMBL" id="GAK52603.1"/>
    </source>
</evidence>
<dbReference type="InterPro" id="IPR042095">
    <property type="entry name" value="SUMF_sf"/>
</dbReference>
<dbReference type="GO" id="GO:0120147">
    <property type="term" value="F:formylglycine-generating oxidase activity"/>
    <property type="evidence" value="ECO:0007669"/>
    <property type="project" value="TreeGrafter"/>
</dbReference>
<evidence type="ECO:0000259" key="1">
    <source>
        <dbReference type="Pfam" id="PF03781"/>
    </source>
</evidence>
<organism evidence="2">
    <name type="scientific">Candidatus Moduliflexus flocculans</name>
    <dbReference type="NCBI Taxonomy" id="1499966"/>
    <lineage>
        <taxon>Bacteria</taxon>
        <taxon>Candidatus Moduliflexota</taxon>
        <taxon>Candidatus Moduliflexia</taxon>
        <taxon>Candidatus Moduliflexales</taxon>
        <taxon>Candidatus Moduliflexaceae</taxon>
    </lineage>
</organism>
<dbReference type="EMBL" id="DF820458">
    <property type="protein sequence ID" value="GAK52603.1"/>
    <property type="molecule type" value="Genomic_DNA"/>
</dbReference>
<proteinExistence type="predicted"/>
<keyword evidence="3" id="KW-1185">Reference proteome</keyword>
<gene>
    <name evidence="2" type="ORF">U14_03855</name>
</gene>
<dbReference type="Pfam" id="PF03781">
    <property type="entry name" value="FGE-sulfatase"/>
    <property type="match status" value="1"/>
</dbReference>
<name>A0A081BQD7_9BACT</name>
<dbReference type="HOGENOM" id="CLU_012431_0_1_0"/>
<dbReference type="Proteomes" id="UP000030700">
    <property type="component" value="Unassembled WGS sequence"/>
</dbReference>
<dbReference type="InterPro" id="IPR051043">
    <property type="entry name" value="Sulfatase_Mod_Factor_Kinase"/>
</dbReference>
<dbReference type="STRING" id="1499966.U14_03855"/>
<reference evidence="2" key="1">
    <citation type="journal article" date="2015" name="PeerJ">
        <title>First genomic representation of candidate bacterial phylum KSB3 points to enhanced environmental sensing as a trigger of wastewater bulking.</title>
        <authorList>
            <person name="Sekiguchi Y."/>
            <person name="Ohashi A."/>
            <person name="Parks D.H."/>
            <person name="Yamauchi T."/>
            <person name="Tyson G.W."/>
            <person name="Hugenholtz P."/>
        </authorList>
    </citation>
    <scope>NUCLEOTIDE SEQUENCE [LARGE SCALE GENOMIC DNA]</scope>
</reference>
<dbReference type="Gene3D" id="3.90.1580.10">
    <property type="entry name" value="paralog of FGE (formylglycine-generating enzyme)"/>
    <property type="match status" value="1"/>
</dbReference>
<feature type="domain" description="Sulfatase-modifying factor enzyme-like" evidence="1">
    <location>
        <begin position="61"/>
        <end position="363"/>
    </location>
</feature>
<dbReference type="SUPFAM" id="SSF56436">
    <property type="entry name" value="C-type lectin-like"/>
    <property type="match status" value="1"/>
</dbReference>